<evidence type="ECO:0000256" key="1">
    <source>
        <dbReference type="ARBA" id="ARBA00003357"/>
    </source>
</evidence>
<accession>A0A1X6P241</accession>
<dbReference type="InterPro" id="IPR038567">
    <property type="entry name" value="T_Elf1_sf"/>
</dbReference>
<dbReference type="GO" id="GO:0008023">
    <property type="term" value="C:transcription elongation factor complex"/>
    <property type="evidence" value="ECO:0007669"/>
    <property type="project" value="TreeGrafter"/>
</dbReference>
<comment type="function">
    <text evidence="1 10">Transcription elongation factor implicated in the maintenance of proper chromatin structure in actively transcribed regions.</text>
</comment>
<evidence type="ECO:0000256" key="8">
    <source>
        <dbReference type="ARBA" id="ARBA00023163"/>
    </source>
</evidence>
<sequence>MGKRKKATKPAAKAKAPKLDTCFDCILCEHEQCVDAVLLRGPKVGSVECRVCHVRHEMTITALDEPIDVYSNWVDEMVKVNGGEE</sequence>
<evidence type="ECO:0000256" key="10">
    <source>
        <dbReference type="RuleBase" id="RU364033"/>
    </source>
</evidence>
<gene>
    <name evidence="11" type="ORF">BU14_0262s0025</name>
</gene>
<evidence type="ECO:0000256" key="5">
    <source>
        <dbReference type="ARBA" id="ARBA00022771"/>
    </source>
</evidence>
<dbReference type="PANTHER" id="PTHR20934:SF0">
    <property type="entry name" value="TRANSCRIPTION ELONGATION FACTOR 1 HOMOLOG"/>
    <property type="match status" value="1"/>
</dbReference>
<dbReference type="Proteomes" id="UP000218209">
    <property type="component" value="Unassembled WGS sequence"/>
</dbReference>
<dbReference type="SUPFAM" id="SSF57783">
    <property type="entry name" value="Zinc beta-ribbon"/>
    <property type="match status" value="1"/>
</dbReference>
<keyword evidence="4 10" id="KW-0479">Metal-binding</keyword>
<reference evidence="11 12" key="1">
    <citation type="submission" date="2017-03" db="EMBL/GenBank/DDBJ databases">
        <title>WGS assembly of Porphyra umbilicalis.</title>
        <authorList>
            <person name="Brawley S.H."/>
            <person name="Blouin N.A."/>
            <person name="Ficko-Blean E."/>
            <person name="Wheeler G.L."/>
            <person name="Lohr M."/>
            <person name="Goodson H.V."/>
            <person name="Jenkins J.W."/>
            <person name="Blaby-Haas C.E."/>
            <person name="Helliwell K.E."/>
            <person name="Chan C."/>
            <person name="Marriage T."/>
            <person name="Bhattacharya D."/>
            <person name="Klein A.S."/>
            <person name="Badis Y."/>
            <person name="Brodie J."/>
            <person name="Cao Y."/>
            <person name="Collen J."/>
            <person name="Dittami S.M."/>
            <person name="Gachon C.M."/>
            <person name="Green B.R."/>
            <person name="Karpowicz S."/>
            <person name="Kim J.W."/>
            <person name="Kudahl U."/>
            <person name="Lin S."/>
            <person name="Michel G."/>
            <person name="Mittag M."/>
            <person name="Olson B.J."/>
            <person name="Pangilinan J."/>
            <person name="Peng Y."/>
            <person name="Qiu H."/>
            <person name="Shu S."/>
            <person name="Singer J.T."/>
            <person name="Smith A.G."/>
            <person name="Sprecher B.N."/>
            <person name="Wagner V."/>
            <person name="Wang W."/>
            <person name="Wang Z.-Y."/>
            <person name="Yan J."/>
            <person name="Yarish C."/>
            <person name="Zoeuner-Riek S."/>
            <person name="Zhuang Y."/>
            <person name="Zou Y."/>
            <person name="Lindquist E.A."/>
            <person name="Grimwood J."/>
            <person name="Barry K."/>
            <person name="Rokhsar D.S."/>
            <person name="Schmutz J."/>
            <person name="Stiller J.W."/>
            <person name="Grossman A.R."/>
            <person name="Prochnik S.E."/>
        </authorList>
    </citation>
    <scope>NUCLEOTIDE SEQUENCE [LARGE SCALE GENOMIC DNA]</scope>
    <source>
        <strain evidence="11">4086291</strain>
    </source>
</reference>
<dbReference type="GO" id="GO:0000993">
    <property type="term" value="F:RNA polymerase II complex binding"/>
    <property type="evidence" value="ECO:0007669"/>
    <property type="project" value="TreeGrafter"/>
</dbReference>
<keyword evidence="6 10" id="KW-0862">Zinc</keyword>
<dbReference type="AlphaFoldDB" id="A0A1X6P241"/>
<evidence type="ECO:0000256" key="6">
    <source>
        <dbReference type="ARBA" id="ARBA00022833"/>
    </source>
</evidence>
<keyword evidence="12" id="KW-1185">Reference proteome</keyword>
<dbReference type="FunFam" id="2.20.25.190:FF:000001">
    <property type="entry name" value="Transcription elongation factor 1 homolog"/>
    <property type="match status" value="1"/>
</dbReference>
<comment type="similarity">
    <text evidence="3 10">Belongs to the ELOF1 family.</text>
</comment>
<proteinExistence type="inferred from homology"/>
<protein>
    <recommendedName>
        <fullName evidence="10">Transcription elongation factor 1 homolog</fullName>
    </recommendedName>
</protein>
<evidence type="ECO:0000256" key="7">
    <source>
        <dbReference type="ARBA" id="ARBA00023015"/>
    </source>
</evidence>
<comment type="subcellular location">
    <subcellularLocation>
        <location evidence="2 10">Nucleus</location>
    </subcellularLocation>
</comment>
<dbReference type="OrthoDB" id="445983at2759"/>
<evidence type="ECO:0000256" key="9">
    <source>
        <dbReference type="ARBA" id="ARBA00023242"/>
    </source>
</evidence>
<evidence type="ECO:0000313" key="11">
    <source>
        <dbReference type="EMBL" id="OSX74908.1"/>
    </source>
</evidence>
<keyword evidence="5 10" id="KW-0863">Zinc-finger</keyword>
<evidence type="ECO:0000313" key="12">
    <source>
        <dbReference type="Proteomes" id="UP000218209"/>
    </source>
</evidence>
<dbReference type="InterPro" id="IPR007808">
    <property type="entry name" value="Elf1"/>
</dbReference>
<dbReference type="GO" id="GO:0006368">
    <property type="term" value="P:transcription elongation by RNA polymerase II"/>
    <property type="evidence" value="ECO:0007669"/>
    <property type="project" value="TreeGrafter"/>
</dbReference>
<dbReference type="GO" id="GO:0008270">
    <property type="term" value="F:zinc ion binding"/>
    <property type="evidence" value="ECO:0007669"/>
    <property type="project" value="UniProtKB-KW"/>
</dbReference>
<dbReference type="EMBL" id="KV918925">
    <property type="protein sequence ID" value="OSX74908.1"/>
    <property type="molecule type" value="Genomic_DNA"/>
</dbReference>
<evidence type="ECO:0000256" key="3">
    <source>
        <dbReference type="ARBA" id="ARBA00009730"/>
    </source>
</evidence>
<name>A0A1X6P241_PORUM</name>
<dbReference type="Gene3D" id="2.20.25.190">
    <property type="match status" value="1"/>
</dbReference>
<keyword evidence="7 10" id="KW-0805">Transcription regulation</keyword>
<evidence type="ECO:0000256" key="4">
    <source>
        <dbReference type="ARBA" id="ARBA00022723"/>
    </source>
</evidence>
<dbReference type="Pfam" id="PF05129">
    <property type="entry name" value="Zn_ribbon_Elf1"/>
    <property type="match status" value="1"/>
</dbReference>
<keyword evidence="9 10" id="KW-0539">Nucleus</keyword>
<evidence type="ECO:0000256" key="2">
    <source>
        <dbReference type="ARBA" id="ARBA00004123"/>
    </source>
</evidence>
<dbReference type="PANTHER" id="PTHR20934">
    <property type="entry name" value="TRANSCRIPTION ELONGATION FACTOR 1 HOMOLOG"/>
    <property type="match status" value="1"/>
</dbReference>
<keyword evidence="8 10" id="KW-0804">Transcription</keyword>
<organism evidence="11 12">
    <name type="scientific">Porphyra umbilicalis</name>
    <name type="common">Purple laver</name>
    <name type="synonym">Red alga</name>
    <dbReference type="NCBI Taxonomy" id="2786"/>
    <lineage>
        <taxon>Eukaryota</taxon>
        <taxon>Rhodophyta</taxon>
        <taxon>Bangiophyceae</taxon>
        <taxon>Bangiales</taxon>
        <taxon>Bangiaceae</taxon>
        <taxon>Porphyra</taxon>
    </lineage>
</organism>